<evidence type="ECO:0000259" key="2">
    <source>
        <dbReference type="Pfam" id="PF01738"/>
    </source>
</evidence>
<dbReference type="OrthoDB" id="3208682at2"/>
<gene>
    <name evidence="3" type="ORF">B7R21_14775</name>
</gene>
<comment type="similarity">
    <text evidence="1">Belongs to the AB hydrolase superfamily.</text>
</comment>
<dbReference type="InterPro" id="IPR050261">
    <property type="entry name" value="FrsA_esterase"/>
</dbReference>
<evidence type="ECO:0000256" key="1">
    <source>
        <dbReference type="ARBA" id="ARBA00008645"/>
    </source>
</evidence>
<dbReference type="InterPro" id="IPR029058">
    <property type="entry name" value="AB_hydrolase_fold"/>
</dbReference>
<dbReference type="EMBL" id="NBXA01000026">
    <property type="protein sequence ID" value="RFA07456.1"/>
    <property type="molecule type" value="Genomic_DNA"/>
</dbReference>
<name>A0A3E0VC14_9MICO</name>
<dbReference type="RefSeq" id="WP_116283996.1">
    <property type="nucleotide sequence ID" value="NZ_NBXA01000026.1"/>
</dbReference>
<dbReference type="GO" id="GO:0016787">
    <property type="term" value="F:hydrolase activity"/>
    <property type="evidence" value="ECO:0007669"/>
    <property type="project" value="InterPro"/>
</dbReference>
<dbReference type="Gene3D" id="3.40.50.1820">
    <property type="entry name" value="alpha/beta hydrolase"/>
    <property type="match status" value="1"/>
</dbReference>
<dbReference type="AlphaFoldDB" id="A0A3E0VC14"/>
<proteinExistence type="inferred from homology"/>
<evidence type="ECO:0000313" key="3">
    <source>
        <dbReference type="EMBL" id="RFA07456.1"/>
    </source>
</evidence>
<accession>A0A3E0VC14</accession>
<organism evidence="3 4">
    <name type="scientific">Subtercola boreus</name>
    <dbReference type="NCBI Taxonomy" id="120213"/>
    <lineage>
        <taxon>Bacteria</taxon>
        <taxon>Bacillati</taxon>
        <taxon>Actinomycetota</taxon>
        <taxon>Actinomycetes</taxon>
        <taxon>Micrococcales</taxon>
        <taxon>Microbacteriaceae</taxon>
        <taxon>Subtercola</taxon>
    </lineage>
</organism>
<feature type="domain" description="Dienelactone hydrolase" evidence="2">
    <location>
        <begin position="36"/>
        <end position="255"/>
    </location>
</feature>
<reference evidence="3 4" key="1">
    <citation type="submission" date="2017-04" db="EMBL/GenBank/DDBJ databases">
        <title>Comparative genome analysis of Subtercola boreus.</title>
        <authorList>
            <person name="Cho Y.-J."/>
            <person name="Cho A."/>
            <person name="Kim O.-S."/>
            <person name="Lee J.-I."/>
        </authorList>
    </citation>
    <scope>NUCLEOTIDE SEQUENCE [LARGE SCALE GENOMIC DNA]</scope>
    <source>
        <strain evidence="3 4">P27444</strain>
    </source>
</reference>
<dbReference type="Proteomes" id="UP000256709">
    <property type="component" value="Unassembled WGS sequence"/>
</dbReference>
<dbReference type="PANTHER" id="PTHR22946">
    <property type="entry name" value="DIENELACTONE HYDROLASE DOMAIN-CONTAINING PROTEIN-RELATED"/>
    <property type="match status" value="1"/>
</dbReference>
<dbReference type="PANTHER" id="PTHR22946:SF0">
    <property type="entry name" value="DIENELACTONE HYDROLASE DOMAIN-CONTAINING PROTEIN"/>
    <property type="match status" value="1"/>
</dbReference>
<comment type="caution">
    <text evidence="3">The sequence shown here is derived from an EMBL/GenBank/DDBJ whole genome shotgun (WGS) entry which is preliminary data.</text>
</comment>
<dbReference type="Pfam" id="PF01738">
    <property type="entry name" value="DLH"/>
    <property type="match status" value="1"/>
</dbReference>
<sequence length="257" mass="27039">MTTVYPSPLTPALETLLATVEETGAVETTAVTFGEFGGFLAKPSAVDARPAVLIISDWSGLNNHARVRAEMLARLGYIALAGDVYGDGREVGQDEAPALAGKFYADTDLFRAHLESNLERLRAEPGVDPERIAVMGYCFGGSGALELARSGADIAGAVSFHGRLATEAPAGNGAITAPLLVLTGAADPVVPDDQVVDFENELRAADAPDWQVVSYSGAMHAFTMPDTNAPDQGAMFDATANARSWVAMRAFFDEIFA</sequence>
<dbReference type="SUPFAM" id="SSF53474">
    <property type="entry name" value="alpha/beta-Hydrolases"/>
    <property type="match status" value="1"/>
</dbReference>
<evidence type="ECO:0000313" key="4">
    <source>
        <dbReference type="Proteomes" id="UP000256709"/>
    </source>
</evidence>
<dbReference type="InterPro" id="IPR002925">
    <property type="entry name" value="Dienelactn_hydro"/>
</dbReference>
<protein>
    <recommendedName>
        <fullName evidence="2">Dienelactone hydrolase domain-containing protein</fullName>
    </recommendedName>
</protein>